<evidence type="ECO:0000313" key="2">
    <source>
        <dbReference type="EMBL" id="ADL35671.1"/>
    </source>
</evidence>
<dbReference type="Proteomes" id="UP000001299">
    <property type="component" value="Chromosome 1"/>
</dbReference>
<proteinExistence type="predicted"/>
<keyword evidence="3" id="KW-1185">Reference proteome</keyword>
<protein>
    <submittedName>
        <fullName evidence="2">Uncharacterized protein</fullName>
    </submittedName>
</protein>
<evidence type="ECO:0000256" key="1">
    <source>
        <dbReference type="SAM" id="Phobius"/>
    </source>
</evidence>
<name>E0RVY9_BUTPB</name>
<dbReference type="HOGENOM" id="CLU_1472599_0_0_9"/>
<feature type="transmembrane region" description="Helical" evidence="1">
    <location>
        <begin position="157"/>
        <end position="174"/>
    </location>
</feature>
<dbReference type="EMBL" id="CP001810">
    <property type="protein sequence ID" value="ADL35671.1"/>
    <property type="molecule type" value="Genomic_DNA"/>
</dbReference>
<evidence type="ECO:0000313" key="3">
    <source>
        <dbReference type="Proteomes" id="UP000001299"/>
    </source>
</evidence>
<reference evidence="2 3" key="1">
    <citation type="journal article" date="2010" name="PLoS ONE">
        <title>The glycobiome of the rumen bacterium Butyrivibrio proteoclasticus B316(T) highlights adaptation to a polysaccharide-rich environment.</title>
        <authorList>
            <person name="Kelly W.J."/>
            <person name="Leahy S.C."/>
            <person name="Altermann E."/>
            <person name="Yeoman C.J."/>
            <person name="Dunne J.C."/>
            <person name="Kong Z."/>
            <person name="Pacheco D.M."/>
            <person name="Li D."/>
            <person name="Noel S.J."/>
            <person name="Moon C.D."/>
            <person name="Cookson A.L."/>
            <person name="Attwood G.T."/>
        </authorList>
    </citation>
    <scope>NUCLEOTIDE SEQUENCE [LARGE SCALE GENOMIC DNA]</scope>
    <source>
        <strain evidence="3">ATCC 51982 / DSM 14932 / B316</strain>
    </source>
</reference>
<dbReference type="KEGG" id="bpb:bpr_I2941"/>
<organism evidence="2 3">
    <name type="scientific">Butyrivibrio proteoclasticus (strain ATCC 51982 / DSM 14932 / B316)</name>
    <name type="common">Clostridium proteoclasticum</name>
    <dbReference type="NCBI Taxonomy" id="515622"/>
    <lineage>
        <taxon>Bacteria</taxon>
        <taxon>Bacillati</taxon>
        <taxon>Bacillota</taxon>
        <taxon>Clostridia</taxon>
        <taxon>Lachnospirales</taxon>
        <taxon>Lachnospiraceae</taxon>
        <taxon>Butyrivibrio</taxon>
    </lineage>
</organism>
<sequence length="183" mass="20909">MGKMAENFFPLKTKHFIIAPGNVKNVLEEEWSVTLNDGDKARVGSIHFENGILNGEVQMEVELEKEYEKSKYVQELFYSMARFVFQSDDIREISTQCRHENDHRVKGLEKAGYVFRQFKDGNDYYSMKKQKTSWTGLYVFIGLIAGFILGLTVSNLFMGTIIGVLSGAIIGFLLDKRETGKNK</sequence>
<dbReference type="eggNOG" id="ENOG5030GSV">
    <property type="taxonomic scope" value="Bacteria"/>
</dbReference>
<keyword evidence="1" id="KW-0472">Membrane</keyword>
<dbReference type="Gene3D" id="3.40.630.30">
    <property type="match status" value="1"/>
</dbReference>
<keyword evidence="1" id="KW-0812">Transmembrane</keyword>
<gene>
    <name evidence="2" type="ordered locus">bpr_I2941</name>
</gene>
<feature type="transmembrane region" description="Helical" evidence="1">
    <location>
        <begin position="134"/>
        <end position="151"/>
    </location>
</feature>
<dbReference type="STRING" id="515622.bpr_I2941"/>
<accession>E0RVY9</accession>
<dbReference type="AlphaFoldDB" id="E0RVY9"/>
<keyword evidence="1" id="KW-1133">Transmembrane helix</keyword>